<sequence length="168" mass="18722">MLKFREAAKCVSGSIAVSTCPKSLIARRYMLQQKLGSGSFGTVFLVSDKKAKQGEELAAEIMKDCEYGCSWSVSMLKERQCSVMAKSTGLEGEQITMETIWERWRLGAADRTNHIDRKSTVVLDLENKGGEKLYRGKKKKPRIVQVLYCKAKKMAVLSPVPPENISGL</sequence>
<reference evidence="1 2" key="1">
    <citation type="journal article" date="2012" name="Nat. Genet.">
        <title>The yak genome and adaptation to life at high altitude.</title>
        <authorList>
            <person name="Qiu Q."/>
            <person name="Zhang G."/>
            <person name="Ma T."/>
            <person name="Qian W."/>
            <person name="Wang J."/>
            <person name="Ye Z."/>
            <person name="Cao C."/>
            <person name="Hu Q."/>
            <person name="Kim J."/>
            <person name="Larkin D.M."/>
            <person name="Auvil L."/>
            <person name="Capitanu B."/>
            <person name="Ma J."/>
            <person name="Lewin H.A."/>
            <person name="Qian X."/>
            <person name="Lang Y."/>
            <person name="Zhou R."/>
            <person name="Wang L."/>
            <person name="Wang K."/>
            <person name="Xia J."/>
            <person name="Liao S."/>
            <person name="Pan S."/>
            <person name="Lu X."/>
            <person name="Hou H."/>
            <person name="Wang Y."/>
            <person name="Zang X."/>
            <person name="Yin Y."/>
            <person name="Ma H."/>
            <person name="Zhang J."/>
            <person name="Wang Z."/>
            <person name="Zhang Y."/>
            <person name="Zhang D."/>
            <person name="Yonezawa T."/>
            <person name="Hasegawa M."/>
            <person name="Zhong Y."/>
            <person name="Liu W."/>
            <person name="Zhang Y."/>
            <person name="Huang Z."/>
            <person name="Zhang S."/>
            <person name="Long R."/>
            <person name="Yang H."/>
            <person name="Wang J."/>
            <person name="Lenstra J.A."/>
            <person name="Cooper D.N."/>
            <person name="Wu Y."/>
            <person name="Wang J."/>
            <person name="Shi P."/>
            <person name="Wang J."/>
            <person name="Liu J."/>
        </authorList>
    </citation>
    <scope>NUCLEOTIDE SEQUENCE [LARGE SCALE GENOMIC DNA]</scope>
    <source>
        <strain evidence="2">yakQH1</strain>
    </source>
</reference>
<organism evidence="1 2">
    <name type="scientific">Bos mutus</name>
    <name type="common">wild yak</name>
    <dbReference type="NCBI Taxonomy" id="72004"/>
    <lineage>
        <taxon>Eukaryota</taxon>
        <taxon>Metazoa</taxon>
        <taxon>Chordata</taxon>
        <taxon>Craniata</taxon>
        <taxon>Vertebrata</taxon>
        <taxon>Euteleostomi</taxon>
        <taxon>Mammalia</taxon>
        <taxon>Eutheria</taxon>
        <taxon>Laurasiatheria</taxon>
        <taxon>Artiodactyla</taxon>
        <taxon>Ruminantia</taxon>
        <taxon>Pecora</taxon>
        <taxon>Bovidae</taxon>
        <taxon>Bovinae</taxon>
        <taxon>Bos</taxon>
    </lineage>
</organism>
<dbReference type="AlphaFoldDB" id="L8HRN6"/>
<dbReference type="EMBL" id="JH883242">
    <property type="protein sequence ID" value="ELR46965.1"/>
    <property type="molecule type" value="Genomic_DNA"/>
</dbReference>
<evidence type="ECO:0000313" key="2">
    <source>
        <dbReference type="Proteomes" id="UP000011080"/>
    </source>
</evidence>
<evidence type="ECO:0008006" key="3">
    <source>
        <dbReference type="Google" id="ProtNLM"/>
    </source>
</evidence>
<name>L8HRN6_9CETA</name>
<proteinExistence type="predicted"/>
<dbReference type="SUPFAM" id="SSF56112">
    <property type="entry name" value="Protein kinase-like (PK-like)"/>
    <property type="match status" value="1"/>
</dbReference>
<dbReference type="InterPro" id="IPR011009">
    <property type="entry name" value="Kinase-like_dom_sf"/>
</dbReference>
<dbReference type="STRING" id="72004.ENSBMUP00000034109"/>
<gene>
    <name evidence="1" type="ORF">M91_04385</name>
</gene>
<dbReference type="Gene3D" id="3.30.200.20">
    <property type="entry name" value="Phosphorylase Kinase, domain 1"/>
    <property type="match status" value="1"/>
</dbReference>
<evidence type="ECO:0000313" key="1">
    <source>
        <dbReference type="EMBL" id="ELR46965.1"/>
    </source>
</evidence>
<dbReference type="Proteomes" id="UP000011080">
    <property type="component" value="Unassembled WGS sequence"/>
</dbReference>
<protein>
    <recommendedName>
        <fullName evidence="3">Protein kinase domain-containing protein</fullName>
    </recommendedName>
</protein>
<accession>L8HRN6</accession>